<sequence>MNQILWKISKRPTEEEIICNEGMQAERHDIVSSEPSVSALVKKSANYNTRQYIIAEVKLMCTYRKKSTHRKSAFTEGHTELMKSDDMPNVLPGTTSRKIIKRVPKEHLHIKLHGLLMM</sequence>
<comment type="caution">
    <text evidence="1">The sequence shown here is derived from an EMBL/GenBank/DDBJ whole genome shotgun (WGS) entry which is preliminary data.</text>
</comment>
<accession>A0A8H4ERS9</accession>
<dbReference type="Proteomes" id="UP000439903">
    <property type="component" value="Unassembled WGS sequence"/>
</dbReference>
<name>A0A8H4ERS9_GIGMA</name>
<gene>
    <name evidence="1" type="ORF">F8M41_005201</name>
</gene>
<dbReference type="AlphaFoldDB" id="A0A8H4ERS9"/>
<proteinExistence type="predicted"/>
<organism evidence="1 2">
    <name type="scientific">Gigaspora margarita</name>
    <dbReference type="NCBI Taxonomy" id="4874"/>
    <lineage>
        <taxon>Eukaryota</taxon>
        <taxon>Fungi</taxon>
        <taxon>Fungi incertae sedis</taxon>
        <taxon>Mucoromycota</taxon>
        <taxon>Glomeromycotina</taxon>
        <taxon>Glomeromycetes</taxon>
        <taxon>Diversisporales</taxon>
        <taxon>Gigasporaceae</taxon>
        <taxon>Gigaspora</taxon>
    </lineage>
</organism>
<dbReference type="EMBL" id="WTPW01000150">
    <property type="protein sequence ID" value="KAF0541714.1"/>
    <property type="molecule type" value="Genomic_DNA"/>
</dbReference>
<evidence type="ECO:0000313" key="1">
    <source>
        <dbReference type="EMBL" id="KAF0541714.1"/>
    </source>
</evidence>
<reference evidence="1 2" key="1">
    <citation type="journal article" date="2019" name="Environ. Microbiol.">
        <title>At the nexus of three kingdoms: the genome of the mycorrhizal fungus Gigaspora margarita provides insights into plant, endobacterial and fungal interactions.</title>
        <authorList>
            <person name="Venice F."/>
            <person name="Ghignone S."/>
            <person name="Salvioli di Fossalunga A."/>
            <person name="Amselem J."/>
            <person name="Novero M."/>
            <person name="Xianan X."/>
            <person name="Sedzielewska Toro K."/>
            <person name="Morin E."/>
            <person name="Lipzen A."/>
            <person name="Grigoriev I.V."/>
            <person name="Henrissat B."/>
            <person name="Martin F.M."/>
            <person name="Bonfante P."/>
        </authorList>
    </citation>
    <scope>NUCLEOTIDE SEQUENCE [LARGE SCALE GENOMIC DNA]</scope>
    <source>
        <strain evidence="1 2">BEG34</strain>
    </source>
</reference>
<keyword evidence="2" id="KW-1185">Reference proteome</keyword>
<protein>
    <submittedName>
        <fullName evidence="1">Uncharacterized protein</fullName>
    </submittedName>
</protein>
<evidence type="ECO:0000313" key="2">
    <source>
        <dbReference type="Proteomes" id="UP000439903"/>
    </source>
</evidence>